<dbReference type="Gene3D" id="2.160.10.10">
    <property type="entry name" value="Hexapeptide repeat proteins"/>
    <property type="match status" value="1"/>
</dbReference>
<dbReference type="InterPro" id="IPR018357">
    <property type="entry name" value="Hexapep_transf_CS"/>
</dbReference>
<dbReference type="InterPro" id="IPR001451">
    <property type="entry name" value="Hexapep"/>
</dbReference>
<dbReference type="PANTHER" id="PTHR43300:SF11">
    <property type="entry name" value="ACETYLTRANSFERASE RV3034C-RELATED"/>
    <property type="match status" value="1"/>
</dbReference>
<evidence type="ECO:0000256" key="4">
    <source>
        <dbReference type="ARBA" id="ARBA00023315"/>
    </source>
</evidence>
<dbReference type="PANTHER" id="PTHR43300">
    <property type="entry name" value="ACETYLTRANSFERASE"/>
    <property type="match status" value="1"/>
</dbReference>
<sequence>MKKNSSLYKILRKIKCKFSHVRYGLRFVHSSAMIGPKCDISKDIIMKEESYIGPNCLIGEGVIIERFAMIGPNVSIVGHDHNFDKVGIPIIYSGRPSGTCITSIKQDAWIGAGSIILRGVTIGSGSIVAAGAVVVKDVPACTIVAGIPAKVVRKRFENDADAAIHIEKIESMGCTGDYCD</sequence>
<reference evidence="5" key="2">
    <citation type="submission" date="2019-08" db="EMBL/GenBank/DDBJ databases">
        <title>Investigation of anaerobic lignin degradation for improved lignocellulosic biofuels.</title>
        <authorList>
            <person name="Deangelis K.PhD."/>
        </authorList>
    </citation>
    <scope>NUCLEOTIDE SEQUENCE [LARGE SCALE GENOMIC DNA]</scope>
    <source>
        <strain evidence="5">128R</strain>
    </source>
</reference>
<evidence type="ECO:0000256" key="2">
    <source>
        <dbReference type="ARBA" id="ARBA00022679"/>
    </source>
</evidence>
<dbReference type="InterPro" id="IPR011004">
    <property type="entry name" value="Trimer_LpxA-like_sf"/>
</dbReference>
<name>A0A542BMH8_SERFO</name>
<reference evidence="5" key="1">
    <citation type="submission" date="2019-06" db="EMBL/GenBank/DDBJ databases">
        <authorList>
            <person name="Deangelis K."/>
            <person name="Huntemann M."/>
            <person name="Clum A."/>
            <person name="Pillay M."/>
            <person name="Palaniappan K."/>
            <person name="Varghese N."/>
            <person name="Mikhailova N."/>
            <person name="Stamatis D."/>
            <person name="Reddy T."/>
            <person name="Daum C."/>
            <person name="Shapiro N."/>
            <person name="Ivanova N."/>
            <person name="Kyrpides N."/>
            <person name="Woyke T."/>
        </authorList>
    </citation>
    <scope>NUCLEOTIDE SEQUENCE [LARGE SCALE GENOMIC DNA]</scope>
    <source>
        <strain evidence="5">128R</strain>
    </source>
</reference>
<keyword evidence="3" id="KW-0677">Repeat</keyword>
<evidence type="ECO:0000313" key="5">
    <source>
        <dbReference type="EMBL" id="TVZ67693.1"/>
    </source>
</evidence>
<keyword evidence="2 5" id="KW-0808">Transferase</keyword>
<dbReference type="PROSITE" id="PS00101">
    <property type="entry name" value="HEXAPEP_TRANSFERASES"/>
    <property type="match status" value="1"/>
</dbReference>
<comment type="similarity">
    <text evidence="1">Belongs to the transferase hexapeptide repeat family.</text>
</comment>
<gene>
    <name evidence="5" type="ORF">FHU10_0089</name>
</gene>
<dbReference type="InterPro" id="IPR050179">
    <property type="entry name" value="Trans_hexapeptide_repeat"/>
</dbReference>
<dbReference type="GO" id="GO:0016747">
    <property type="term" value="F:acyltransferase activity, transferring groups other than amino-acyl groups"/>
    <property type="evidence" value="ECO:0007669"/>
    <property type="project" value="UniProtKB-ARBA"/>
</dbReference>
<evidence type="ECO:0000256" key="3">
    <source>
        <dbReference type="ARBA" id="ARBA00022737"/>
    </source>
</evidence>
<proteinExistence type="inferred from homology"/>
<accession>A0A542BMH8</accession>
<protein>
    <submittedName>
        <fullName evidence="5">Transferase family hexapeptide repeat protein</fullName>
    </submittedName>
</protein>
<dbReference type="OrthoDB" id="9815592at2"/>
<comment type="caution">
    <text evidence="5">The sequence shown here is derived from an EMBL/GenBank/DDBJ whole genome shotgun (WGS) entry which is preliminary data.</text>
</comment>
<dbReference type="Pfam" id="PF00132">
    <property type="entry name" value="Hexapep"/>
    <property type="match status" value="1"/>
</dbReference>
<organism evidence="5">
    <name type="scientific">Serratia fonticola</name>
    <dbReference type="NCBI Taxonomy" id="47917"/>
    <lineage>
        <taxon>Bacteria</taxon>
        <taxon>Pseudomonadati</taxon>
        <taxon>Pseudomonadota</taxon>
        <taxon>Gammaproteobacteria</taxon>
        <taxon>Enterobacterales</taxon>
        <taxon>Yersiniaceae</taxon>
        <taxon>Serratia</taxon>
    </lineage>
</organism>
<dbReference type="AlphaFoldDB" id="A0A542BMH8"/>
<dbReference type="SUPFAM" id="SSF51161">
    <property type="entry name" value="Trimeric LpxA-like enzymes"/>
    <property type="match status" value="1"/>
</dbReference>
<keyword evidence="4" id="KW-0012">Acyltransferase</keyword>
<dbReference type="EMBL" id="VISQ01000001">
    <property type="protein sequence ID" value="TVZ67693.1"/>
    <property type="molecule type" value="Genomic_DNA"/>
</dbReference>
<evidence type="ECO:0000256" key="1">
    <source>
        <dbReference type="ARBA" id="ARBA00007274"/>
    </source>
</evidence>